<dbReference type="EMBL" id="KZ679257">
    <property type="protein sequence ID" value="PTB45034.1"/>
    <property type="molecule type" value="Genomic_DNA"/>
</dbReference>
<dbReference type="AlphaFoldDB" id="A0A2T3ZJP5"/>
<protein>
    <submittedName>
        <fullName evidence="1">Uncharacterized protein</fullName>
    </submittedName>
</protein>
<proteinExistence type="predicted"/>
<reference evidence="1 2" key="1">
    <citation type="submission" date="2016-07" db="EMBL/GenBank/DDBJ databases">
        <title>Multiple horizontal gene transfer events from other fungi enriched the ability of initially mycotrophic Trichoderma (Ascomycota) to feed on dead plant biomass.</title>
        <authorList>
            <consortium name="DOE Joint Genome Institute"/>
            <person name="Aerts A."/>
            <person name="Atanasova L."/>
            <person name="Chenthamara K."/>
            <person name="Zhang J."/>
            <person name="Grujic M."/>
            <person name="Henrissat B."/>
            <person name="Kuo A."/>
            <person name="Salamov A."/>
            <person name="Lipzen A."/>
            <person name="Labutti K."/>
            <person name="Barry K."/>
            <person name="Miao Y."/>
            <person name="Rahimi M.J."/>
            <person name="Shen Q."/>
            <person name="Grigoriev I.V."/>
            <person name="Kubicek C.P."/>
            <person name="Druzhinina I.S."/>
        </authorList>
    </citation>
    <scope>NUCLEOTIDE SEQUENCE [LARGE SCALE GENOMIC DNA]</scope>
    <source>
        <strain evidence="1 2">CBS 433.97</strain>
    </source>
</reference>
<evidence type="ECO:0000313" key="1">
    <source>
        <dbReference type="EMBL" id="PTB45034.1"/>
    </source>
</evidence>
<name>A0A2T3ZJP5_TRIA4</name>
<keyword evidence="2" id="KW-1185">Reference proteome</keyword>
<evidence type="ECO:0000313" key="2">
    <source>
        <dbReference type="Proteomes" id="UP000240493"/>
    </source>
</evidence>
<accession>A0A2T3ZJP5</accession>
<organism evidence="1 2">
    <name type="scientific">Trichoderma asperellum (strain ATCC 204424 / CBS 433.97 / NBRC 101777)</name>
    <dbReference type="NCBI Taxonomy" id="1042311"/>
    <lineage>
        <taxon>Eukaryota</taxon>
        <taxon>Fungi</taxon>
        <taxon>Dikarya</taxon>
        <taxon>Ascomycota</taxon>
        <taxon>Pezizomycotina</taxon>
        <taxon>Sordariomycetes</taxon>
        <taxon>Hypocreomycetidae</taxon>
        <taxon>Hypocreales</taxon>
        <taxon>Hypocreaceae</taxon>
        <taxon>Trichoderma</taxon>
    </lineage>
</organism>
<dbReference type="Proteomes" id="UP000240493">
    <property type="component" value="Unassembled WGS sequence"/>
</dbReference>
<gene>
    <name evidence="1" type="ORF">M441DRAFT_23328</name>
</gene>
<sequence>MLMNTAAFKAVQAIASLVFSTGWKSYGRAHTYYNRHGQWALMAEYATKTGPPCELNWLWRYPLSHWRPSPLMARFCTFSRAGGPGVLLGSGQGARTVEGLLIKGDPMFKERPMLLKTLALMMAVENDLQGCGSSLSSPPPAW</sequence>